<dbReference type="Proteomes" id="UP000288805">
    <property type="component" value="Unassembled WGS sequence"/>
</dbReference>
<evidence type="ECO:0000313" key="2">
    <source>
        <dbReference type="Proteomes" id="UP000288805"/>
    </source>
</evidence>
<organism evidence="1 2">
    <name type="scientific">Vitis vinifera</name>
    <name type="common">Grape</name>
    <dbReference type="NCBI Taxonomy" id="29760"/>
    <lineage>
        <taxon>Eukaryota</taxon>
        <taxon>Viridiplantae</taxon>
        <taxon>Streptophyta</taxon>
        <taxon>Embryophyta</taxon>
        <taxon>Tracheophyta</taxon>
        <taxon>Spermatophyta</taxon>
        <taxon>Magnoliopsida</taxon>
        <taxon>eudicotyledons</taxon>
        <taxon>Gunneridae</taxon>
        <taxon>Pentapetalae</taxon>
        <taxon>rosids</taxon>
        <taxon>Vitales</taxon>
        <taxon>Vitaceae</taxon>
        <taxon>Viteae</taxon>
        <taxon>Vitis</taxon>
    </lineage>
</organism>
<accession>A0A438IJZ4</accession>
<evidence type="ECO:0000313" key="1">
    <source>
        <dbReference type="EMBL" id="RVW97038.1"/>
    </source>
</evidence>
<protein>
    <submittedName>
        <fullName evidence="1">Uncharacterized protein</fullName>
    </submittedName>
</protein>
<sequence>MSLWAYQTTSKRPIGSTLFTLAYGMEVTIPTEIGMSTAKIVMQNQRDDDEEFIKQLDWAYEMRGDITIWMASYYQRAIIQYNKMAQPRFFRPISLVLRRIFKNTIEIGVEKPPRNSPSSSDGKLEYSGQCHASSYSIGSHRRTYHPPTSDSLPSERQTRLEILQFLPQSGSFFFSLLLVTDTFFSKLLGSSRLTLRRLQAGKEILIPVHVMCNVCPHGFGYF</sequence>
<dbReference type="PANTHER" id="PTHR48475:SF1">
    <property type="entry name" value="RNASE H TYPE-1 DOMAIN-CONTAINING PROTEIN"/>
    <property type="match status" value="1"/>
</dbReference>
<proteinExistence type="predicted"/>
<gene>
    <name evidence="1" type="ORF">CK203_032389</name>
</gene>
<reference evidence="1 2" key="1">
    <citation type="journal article" date="2018" name="PLoS Genet.">
        <title>Population sequencing reveals clonal diversity and ancestral inbreeding in the grapevine cultivar Chardonnay.</title>
        <authorList>
            <person name="Roach M.J."/>
            <person name="Johnson D.L."/>
            <person name="Bohlmann J."/>
            <person name="van Vuuren H.J."/>
            <person name="Jones S.J."/>
            <person name="Pretorius I.S."/>
            <person name="Schmidt S.A."/>
            <person name="Borneman A.R."/>
        </authorList>
    </citation>
    <scope>NUCLEOTIDE SEQUENCE [LARGE SCALE GENOMIC DNA]</scope>
    <source>
        <strain evidence="2">cv. Chardonnay</strain>
        <tissue evidence="1">Leaf</tissue>
    </source>
</reference>
<dbReference type="EMBL" id="QGNW01000104">
    <property type="protein sequence ID" value="RVW97038.1"/>
    <property type="molecule type" value="Genomic_DNA"/>
</dbReference>
<comment type="caution">
    <text evidence="1">The sequence shown here is derived from an EMBL/GenBank/DDBJ whole genome shotgun (WGS) entry which is preliminary data.</text>
</comment>
<dbReference type="AlphaFoldDB" id="A0A438IJZ4"/>
<name>A0A438IJZ4_VITVI</name>
<dbReference type="PANTHER" id="PTHR48475">
    <property type="entry name" value="RIBONUCLEASE H"/>
    <property type="match status" value="1"/>
</dbReference>